<dbReference type="EMBL" id="OX451737">
    <property type="protein sequence ID" value="CAI8600470.1"/>
    <property type="molecule type" value="Genomic_DNA"/>
</dbReference>
<accession>A0AAV0ZPE8</accession>
<name>A0AAV0ZPE8_VICFA</name>
<evidence type="ECO:0000313" key="2">
    <source>
        <dbReference type="Proteomes" id="UP001157006"/>
    </source>
</evidence>
<dbReference type="Proteomes" id="UP001157006">
    <property type="component" value="Chromosome 2"/>
</dbReference>
<sequence length="183" mass="20569">MTEIVKSQLNDEEALKFKPLELQQGESVDEQSSGMEEGLCDFNKHYSSPVIRDLYFTVLGDDDEESSFQSSSTDPDDIIILTKQLKVSSFVFNNENLVEENDDVGLSAPIATQALVPILTPSNFDSELAVDDIDIMKYEFEANFIFDLSSYVKDRLKGTISRVFMNLHPTKWLAVGSNLGYFS</sequence>
<reference evidence="1 2" key="1">
    <citation type="submission" date="2023-01" db="EMBL/GenBank/DDBJ databases">
        <authorList>
            <person name="Kreplak J."/>
        </authorList>
    </citation>
    <scope>NUCLEOTIDE SEQUENCE [LARGE SCALE GENOMIC DNA]</scope>
</reference>
<keyword evidence="2" id="KW-1185">Reference proteome</keyword>
<dbReference type="AlphaFoldDB" id="A0AAV0ZPE8"/>
<proteinExistence type="predicted"/>
<gene>
    <name evidence="1" type="ORF">VFH_II224960</name>
</gene>
<evidence type="ECO:0000313" key="1">
    <source>
        <dbReference type="EMBL" id="CAI8600470.1"/>
    </source>
</evidence>
<protein>
    <submittedName>
        <fullName evidence="1">Uncharacterized protein</fullName>
    </submittedName>
</protein>
<organism evidence="1 2">
    <name type="scientific">Vicia faba</name>
    <name type="common">Broad bean</name>
    <name type="synonym">Faba vulgaris</name>
    <dbReference type="NCBI Taxonomy" id="3906"/>
    <lineage>
        <taxon>Eukaryota</taxon>
        <taxon>Viridiplantae</taxon>
        <taxon>Streptophyta</taxon>
        <taxon>Embryophyta</taxon>
        <taxon>Tracheophyta</taxon>
        <taxon>Spermatophyta</taxon>
        <taxon>Magnoliopsida</taxon>
        <taxon>eudicotyledons</taxon>
        <taxon>Gunneridae</taxon>
        <taxon>Pentapetalae</taxon>
        <taxon>rosids</taxon>
        <taxon>fabids</taxon>
        <taxon>Fabales</taxon>
        <taxon>Fabaceae</taxon>
        <taxon>Papilionoideae</taxon>
        <taxon>50 kb inversion clade</taxon>
        <taxon>NPAAA clade</taxon>
        <taxon>Hologalegina</taxon>
        <taxon>IRL clade</taxon>
        <taxon>Fabeae</taxon>
        <taxon>Vicia</taxon>
    </lineage>
</organism>